<feature type="chain" id="PRO_5017938088" evidence="4">
    <location>
        <begin position="20"/>
        <end position="420"/>
    </location>
</feature>
<dbReference type="InterPro" id="IPR051012">
    <property type="entry name" value="CellSynth/LPSAsmb/PSIAsmb"/>
</dbReference>
<keyword evidence="1" id="KW-0677">Repeat</keyword>
<dbReference type="SMART" id="SM00028">
    <property type="entry name" value="TPR"/>
    <property type="match status" value="3"/>
</dbReference>
<proteinExistence type="predicted"/>
<keyword evidence="2 3" id="KW-0802">TPR repeat</keyword>
<dbReference type="PANTHER" id="PTHR45586:SF1">
    <property type="entry name" value="LIPOPOLYSACCHARIDE ASSEMBLY PROTEIN B"/>
    <property type="match status" value="1"/>
</dbReference>
<dbReference type="Gene3D" id="1.25.40.10">
    <property type="entry name" value="Tetratricopeptide repeat domain"/>
    <property type="match status" value="1"/>
</dbReference>
<feature type="repeat" description="TPR" evidence="3">
    <location>
        <begin position="220"/>
        <end position="253"/>
    </location>
</feature>
<dbReference type="AlphaFoldDB" id="A0A3M0GD85"/>
<dbReference type="PROSITE" id="PS50293">
    <property type="entry name" value="TPR_REGION"/>
    <property type="match status" value="1"/>
</dbReference>
<accession>A0A3M0GD85</accession>
<reference evidence="5 6" key="1">
    <citation type="submission" date="2018-10" db="EMBL/GenBank/DDBJ databases">
        <title>Dokdonia luteus sp. nov., isolated from sea water.</title>
        <authorList>
            <person name="Zhou L.Y."/>
            <person name="Du Z.J."/>
        </authorList>
    </citation>
    <scope>NUCLEOTIDE SEQUENCE [LARGE SCALE GENOMIC DNA]</scope>
    <source>
        <strain evidence="5 6">SH27</strain>
    </source>
</reference>
<protein>
    <submittedName>
        <fullName evidence="5">Tetratricopeptide repeat protein</fullName>
    </submittedName>
</protein>
<evidence type="ECO:0000256" key="3">
    <source>
        <dbReference type="PROSITE-ProRule" id="PRU00339"/>
    </source>
</evidence>
<dbReference type="PROSITE" id="PS50005">
    <property type="entry name" value="TPR"/>
    <property type="match status" value="2"/>
</dbReference>
<keyword evidence="6" id="KW-1185">Reference proteome</keyword>
<dbReference type="InterPro" id="IPR019734">
    <property type="entry name" value="TPR_rpt"/>
</dbReference>
<feature type="signal peptide" evidence="4">
    <location>
        <begin position="1"/>
        <end position="19"/>
    </location>
</feature>
<keyword evidence="4" id="KW-0732">Signal</keyword>
<comment type="caution">
    <text evidence="5">The sequence shown here is derived from an EMBL/GenBank/DDBJ whole genome shotgun (WGS) entry which is preliminary data.</text>
</comment>
<feature type="repeat" description="TPR" evidence="3">
    <location>
        <begin position="290"/>
        <end position="323"/>
    </location>
</feature>
<sequence>MKTKFLFALAFALTTVAFAQKKEVKAIEKAVKSGSYGQAKAAVGAAEALMGNMDEKTKEKFLLLKAQAYLGVNNTNAADLKVAAETFSMLKDSKYSEDAQNGLNTIISNTVNGAIADQNAENFKGAAQKLEQAYQMSKKDTIYLYYAASNAVNGQDYDTALKYYTQLKDMKFQGREQVLIATNVETGEVEEFGNAAEREIAVLGKTHIKPDTKLTDSKSAEIAKNIALIYISKEDNDKALQAMADARAENPDDILLLRSEADIYLKMNKMDKYKESIEEVLKLASEDEKPELFYNLGVSADQLGDKEQAMLYYKKSIELNPDYGSSYNNLAALILSGEQKIVDEMNSLGTSKADFKKYDELKVKRENIYRDAMPYLEKALAAKPQNIQVARSLYGIYQQLDMQSKADTIKSKIDALEGGE</sequence>
<gene>
    <name evidence="5" type="ORF">EAX61_08085</name>
</gene>
<organism evidence="5 6">
    <name type="scientific">Dokdonia sinensis</name>
    <dbReference type="NCBI Taxonomy" id="2479847"/>
    <lineage>
        <taxon>Bacteria</taxon>
        <taxon>Pseudomonadati</taxon>
        <taxon>Bacteroidota</taxon>
        <taxon>Flavobacteriia</taxon>
        <taxon>Flavobacteriales</taxon>
        <taxon>Flavobacteriaceae</taxon>
        <taxon>Dokdonia</taxon>
    </lineage>
</organism>
<dbReference type="EMBL" id="REFV01000006">
    <property type="protein sequence ID" value="RMB59533.1"/>
    <property type="molecule type" value="Genomic_DNA"/>
</dbReference>
<evidence type="ECO:0000313" key="6">
    <source>
        <dbReference type="Proteomes" id="UP000281985"/>
    </source>
</evidence>
<dbReference type="OrthoDB" id="1149028at2"/>
<dbReference type="RefSeq" id="WP_121917171.1">
    <property type="nucleotide sequence ID" value="NZ_REFV01000006.1"/>
</dbReference>
<dbReference type="Pfam" id="PF13181">
    <property type="entry name" value="TPR_8"/>
    <property type="match status" value="1"/>
</dbReference>
<dbReference type="PANTHER" id="PTHR45586">
    <property type="entry name" value="TPR REPEAT-CONTAINING PROTEIN PA4667"/>
    <property type="match status" value="1"/>
</dbReference>
<evidence type="ECO:0000256" key="4">
    <source>
        <dbReference type="SAM" id="SignalP"/>
    </source>
</evidence>
<evidence type="ECO:0000256" key="1">
    <source>
        <dbReference type="ARBA" id="ARBA00022737"/>
    </source>
</evidence>
<dbReference type="Proteomes" id="UP000281985">
    <property type="component" value="Unassembled WGS sequence"/>
</dbReference>
<name>A0A3M0GD85_9FLAO</name>
<evidence type="ECO:0000256" key="2">
    <source>
        <dbReference type="ARBA" id="ARBA00022803"/>
    </source>
</evidence>
<dbReference type="Pfam" id="PF00515">
    <property type="entry name" value="TPR_1"/>
    <property type="match status" value="1"/>
</dbReference>
<dbReference type="InterPro" id="IPR011990">
    <property type="entry name" value="TPR-like_helical_dom_sf"/>
</dbReference>
<evidence type="ECO:0000313" key="5">
    <source>
        <dbReference type="EMBL" id="RMB59533.1"/>
    </source>
</evidence>
<dbReference type="SUPFAM" id="SSF48452">
    <property type="entry name" value="TPR-like"/>
    <property type="match status" value="2"/>
</dbReference>